<feature type="domain" description="BD-FAE-like" evidence="2">
    <location>
        <begin position="70"/>
        <end position="270"/>
    </location>
</feature>
<gene>
    <name evidence="3" type="ORF">LB941_04860</name>
</gene>
<protein>
    <submittedName>
        <fullName evidence="3">Alpha/beta hydrolase</fullName>
    </submittedName>
</protein>
<accession>A0A9X2JM12</accession>
<proteinExistence type="predicted"/>
<dbReference type="Proteomes" id="UP001139006">
    <property type="component" value="Unassembled WGS sequence"/>
</dbReference>
<dbReference type="InterPro" id="IPR049492">
    <property type="entry name" value="BD-FAE-like_dom"/>
</dbReference>
<organism evidence="3 4">
    <name type="scientific">Ligilactobacillus ubinensis</name>
    <dbReference type="NCBI Taxonomy" id="2876789"/>
    <lineage>
        <taxon>Bacteria</taxon>
        <taxon>Bacillati</taxon>
        <taxon>Bacillota</taxon>
        <taxon>Bacilli</taxon>
        <taxon>Lactobacillales</taxon>
        <taxon>Lactobacillaceae</taxon>
        <taxon>Ligilactobacillus</taxon>
    </lineage>
</organism>
<dbReference type="EMBL" id="JAIULA010000007">
    <property type="protein sequence ID" value="MCP0886666.1"/>
    <property type="molecule type" value="Genomic_DNA"/>
</dbReference>
<evidence type="ECO:0000259" key="2">
    <source>
        <dbReference type="Pfam" id="PF20434"/>
    </source>
</evidence>
<comment type="caution">
    <text evidence="3">The sequence shown here is derived from an EMBL/GenBank/DDBJ whole genome shotgun (WGS) entry which is preliminary data.</text>
</comment>
<dbReference type="InterPro" id="IPR029058">
    <property type="entry name" value="AB_hydrolase_fold"/>
</dbReference>
<evidence type="ECO:0000313" key="4">
    <source>
        <dbReference type="Proteomes" id="UP001139006"/>
    </source>
</evidence>
<keyword evidence="1 3" id="KW-0378">Hydrolase</keyword>
<dbReference type="PANTHER" id="PTHR48081">
    <property type="entry name" value="AB HYDROLASE SUPERFAMILY PROTEIN C4A8.06C"/>
    <property type="match status" value="1"/>
</dbReference>
<dbReference type="InterPro" id="IPR050300">
    <property type="entry name" value="GDXG_lipolytic_enzyme"/>
</dbReference>
<sequence>MTANSKYLDPFSINDFPEDKTIVPNSLKLKGDDEPKFPMCFTDIAYNSSNPNLKLDILMPPVYVPETGINDQRKFPLLLWIQGSAFAKQEIGLHIPHLVEFARKGYVIAAIGYQGTEAGGVFPSTIRDTNCAIDFLLEHAEQYHINVKQLFLWGESSGAYTAIMTAITQNDSFFFTGKAKQRHFNGVIDFYGPTAMQELDLAPSIQEHRSRNSWVGAYFNHQQINQNSSLIKLADPRNHLKKKLAPFLIFHGTMDMIVPFQQSILLKEKLDEFGIKNQFVTVEGSNHGTDAFWSPKAQEIVLNFLKDNIVKEDKL</sequence>
<reference evidence="3 4" key="1">
    <citation type="journal article" date="2023" name="Int. J. Syst. Evol. Microbiol.">
        <title>Ligilactobacillus ubinensis sp. nov., a novel species isolated from the wild ferment of a durian fruit (Durio zibethinus).</title>
        <authorList>
            <person name="Heng Y.C."/>
            <person name="Menon N."/>
            <person name="Chen B."/>
            <person name="Loo B.Z.L."/>
            <person name="Wong G.W.J."/>
            <person name="Lim A.C.H."/>
            <person name="Silvaraju S."/>
            <person name="Kittelmann S."/>
        </authorList>
    </citation>
    <scope>NUCLEOTIDE SEQUENCE [LARGE SCALE GENOMIC DNA]</scope>
    <source>
        <strain evidence="3 4">WILCCON 0076</strain>
    </source>
</reference>
<evidence type="ECO:0000313" key="3">
    <source>
        <dbReference type="EMBL" id="MCP0886666.1"/>
    </source>
</evidence>
<keyword evidence="4" id="KW-1185">Reference proteome</keyword>
<dbReference type="Gene3D" id="3.40.50.1820">
    <property type="entry name" value="alpha/beta hydrolase"/>
    <property type="match status" value="1"/>
</dbReference>
<name>A0A9X2JM12_9LACO</name>
<dbReference type="PANTHER" id="PTHR48081:SF13">
    <property type="entry name" value="ALPHA_BETA HYDROLASE"/>
    <property type="match status" value="1"/>
</dbReference>
<dbReference type="SUPFAM" id="SSF53474">
    <property type="entry name" value="alpha/beta-Hydrolases"/>
    <property type="match status" value="1"/>
</dbReference>
<dbReference type="RefSeq" id="WP_253359963.1">
    <property type="nucleotide sequence ID" value="NZ_JAIULA010000007.1"/>
</dbReference>
<dbReference type="AlphaFoldDB" id="A0A9X2JM12"/>
<evidence type="ECO:0000256" key="1">
    <source>
        <dbReference type="ARBA" id="ARBA00022801"/>
    </source>
</evidence>
<dbReference type="GO" id="GO:0016787">
    <property type="term" value="F:hydrolase activity"/>
    <property type="evidence" value="ECO:0007669"/>
    <property type="project" value="UniProtKB-KW"/>
</dbReference>
<dbReference type="Pfam" id="PF20434">
    <property type="entry name" value="BD-FAE"/>
    <property type="match status" value="1"/>
</dbReference>